<keyword evidence="3" id="KW-1185">Reference proteome</keyword>
<dbReference type="Proteomes" id="UP000012317">
    <property type="component" value="Unassembled WGS sequence"/>
</dbReference>
<dbReference type="InterPro" id="IPR001296">
    <property type="entry name" value="Glyco_trans_1"/>
</dbReference>
<keyword evidence="2" id="KW-0808">Transferase</keyword>
<dbReference type="GO" id="GO:0016757">
    <property type="term" value="F:glycosyltransferase activity"/>
    <property type="evidence" value="ECO:0007669"/>
    <property type="project" value="InterPro"/>
</dbReference>
<comment type="caution">
    <text evidence="2">The sequence shown here is derived from an EMBL/GenBank/DDBJ whole genome shotgun (WGS) entry which is preliminary data.</text>
</comment>
<dbReference type="RefSeq" id="WP_003440785.1">
    <property type="nucleotide sequence ID" value="NZ_APLF01000009.1"/>
</dbReference>
<dbReference type="SUPFAM" id="SSF53756">
    <property type="entry name" value="UDP-Glycosyltransferase/glycogen phosphorylase"/>
    <property type="match status" value="1"/>
</dbReference>
<dbReference type="CDD" id="cd03801">
    <property type="entry name" value="GT4_PimA-like"/>
    <property type="match status" value="1"/>
</dbReference>
<dbReference type="PANTHER" id="PTHR12526">
    <property type="entry name" value="GLYCOSYLTRANSFERASE"/>
    <property type="match status" value="1"/>
</dbReference>
<dbReference type="AlphaFoldDB" id="N1WPC4"/>
<dbReference type="Gene3D" id="3.40.50.2000">
    <property type="entry name" value="Glycogen Phosphorylase B"/>
    <property type="match status" value="2"/>
</dbReference>
<proteinExistence type="predicted"/>
<dbReference type="Pfam" id="PF00534">
    <property type="entry name" value="Glycos_transf_1"/>
    <property type="match status" value="1"/>
</dbReference>
<sequence>MTIALILPQPPGYSETFFRSKIKGLQTNGYQVVLVTAATNKTFDLCEHIQHPKVYKNPIRQLLSMLLVFVGLLPYWAKVNRYINLEQKEGTSFKRLIEKIYINASLLKLNADWIHFGFATMALDRETVPKAIGAKLAVSFRGYDIEVFPLKNRDCYQSLWTHVDKVHSISNYLLKKAFDLGLSKSVDSEVIYPAVDLNLLNNIKDSSNTLGVKLKLLTIARLHWIKGIDDLVETAQYLKSKQIDFEWKVIGEGDQKHTERYAYHIYKAGLQEQVLLLGKLSHAKTLKELSTTELYVQTSLSEGFCNAVLEAQALGKLCLAYDAGALSENIDSNITGFLSPKGNPQLLAQKILEVEQISNQQKKQISQKAIQRVHDHFSLEQQKQEFNFFYK</sequence>
<accession>N1WPC4</accession>
<gene>
    <name evidence="2" type="ORF">pgond44_09691</name>
</gene>
<name>N1WPC4_9FLAO</name>
<organism evidence="2 3">
    <name type="scientific">Psychroflexus gondwanensis ACAM 44</name>
    <dbReference type="NCBI Taxonomy" id="1189619"/>
    <lineage>
        <taxon>Bacteria</taxon>
        <taxon>Pseudomonadati</taxon>
        <taxon>Bacteroidota</taxon>
        <taxon>Flavobacteriia</taxon>
        <taxon>Flavobacteriales</taxon>
        <taxon>Flavobacteriaceae</taxon>
        <taxon>Psychroflexus</taxon>
    </lineage>
</organism>
<dbReference type="STRING" id="1189619.pgond44_09691"/>
<evidence type="ECO:0000259" key="1">
    <source>
        <dbReference type="Pfam" id="PF00534"/>
    </source>
</evidence>
<feature type="domain" description="Glycosyl transferase family 1" evidence="1">
    <location>
        <begin position="211"/>
        <end position="369"/>
    </location>
</feature>
<evidence type="ECO:0000313" key="3">
    <source>
        <dbReference type="Proteomes" id="UP000012317"/>
    </source>
</evidence>
<evidence type="ECO:0000313" key="2">
    <source>
        <dbReference type="EMBL" id="EMY80825.1"/>
    </source>
</evidence>
<dbReference type="EMBL" id="APLF01000009">
    <property type="protein sequence ID" value="EMY80825.1"/>
    <property type="molecule type" value="Genomic_DNA"/>
</dbReference>
<reference evidence="2 3" key="1">
    <citation type="journal article" date="2014" name="Genome Biol. Evol.">
        <title>Extensive gene acquisition in the extremely psychrophilic bacterial species Psychroflexus torquis and the link to sea-ice ecosystem specialism.</title>
        <authorList>
            <person name="Feng S."/>
            <person name="Powell S.M."/>
            <person name="Wilson R."/>
            <person name="Bowman J.P."/>
        </authorList>
    </citation>
    <scope>NUCLEOTIDE SEQUENCE [LARGE SCALE GENOMIC DNA]</scope>
    <source>
        <strain evidence="2 3">ACAM 44</strain>
    </source>
</reference>
<protein>
    <submittedName>
        <fullName evidence="2">Glycosyltransferase</fullName>
    </submittedName>
</protein>
<dbReference type="eggNOG" id="COG0438">
    <property type="taxonomic scope" value="Bacteria"/>
</dbReference>